<keyword evidence="5 9" id="KW-1133">Transmembrane helix</keyword>
<dbReference type="GO" id="GO:0005254">
    <property type="term" value="F:chloride channel activity"/>
    <property type="evidence" value="ECO:0007669"/>
    <property type="project" value="InterPro"/>
</dbReference>
<dbReference type="GO" id="GO:0005886">
    <property type="term" value="C:plasma membrane"/>
    <property type="evidence" value="ECO:0007669"/>
    <property type="project" value="UniProtKB-SubCell"/>
</dbReference>
<dbReference type="AlphaFoldDB" id="Q9JP33"/>
<evidence type="ECO:0000256" key="6">
    <source>
        <dbReference type="ARBA" id="ARBA00023065"/>
    </source>
</evidence>
<comment type="subcellular location">
    <subcellularLocation>
        <location evidence="1">Cell membrane</location>
        <topology evidence="1">Multi-pass membrane protein</topology>
    </subcellularLocation>
</comment>
<dbReference type="PANTHER" id="PTHR33281">
    <property type="entry name" value="UPF0187 PROTEIN YNEE"/>
    <property type="match status" value="1"/>
</dbReference>
<protein>
    <submittedName>
        <fullName evidence="10">Uncharacterized protein</fullName>
    </submittedName>
</protein>
<keyword evidence="6" id="KW-0406">Ion transport</keyword>
<organism evidence="10">
    <name type="scientific">Pseudomonas syringae pv. tomato</name>
    <dbReference type="NCBI Taxonomy" id="323"/>
    <lineage>
        <taxon>Bacteria</taxon>
        <taxon>Pseudomonadati</taxon>
        <taxon>Pseudomonadota</taxon>
        <taxon>Gammaproteobacteria</taxon>
        <taxon>Pseudomonadales</taxon>
        <taxon>Pseudomonadaceae</taxon>
        <taxon>Pseudomonas</taxon>
    </lineage>
</organism>
<reference evidence="10" key="1">
    <citation type="journal article" date="1998" name="J. Bacteriol.">
        <title>The Pseudomonas syringae pv. tomato HrpW protein has domains similar to harpins and pectate lyases and can elicit the plant hypersensitive response and bind to pectate.</title>
        <authorList>
            <person name="Charkowski A.O."/>
            <person name="Alfano J.R."/>
            <person name="Preston G."/>
            <person name="Yuan J."/>
            <person name="He S.Y."/>
            <person name="Collmer A."/>
        </authorList>
    </citation>
    <scope>NUCLEOTIDE SEQUENCE</scope>
    <source>
        <strain evidence="10">DC3000</strain>
    </source>
</reference>
<evidence type="ECO:0000256" key="2">
    <source>
        <dbReference type="ARBA" id="ARBA00022448"/>
    </source>
</evidence>
<sequence>MSGPFEKKWRCFTRTVTYVGWSLFWLLLWDVAVTVDVMLIEGKGIDFPLMPLTLLCSALIVLISFRNSSAYNRWWEARTLWGAMVNTSRSFGRQVLTLIDGERDDLNNPVKAILFQRHVAYLRALRAHLKGDVKTAKLDGLLSPDEIQRASQSNNFPNDILNGSAAVISQAFAAGQFDSIRLTRLESTMVDLSNCQGGMERIANTPLPYPYVYFPRLFSTLFCILMPLSMVTTLGWFTPAISTVVGCMLLAMDRIGTDLQAPFGNSQHRIRMEDLCNTIEKNLQSMFSSPERQPLLADLKSPVPWRVANASIGGLSRQKNRLGEGARLIASESLLWAPFRSVADVAPCHASAYLRRA</sequence>
<keyword evidence="2" id="KW-0813">Transport</keyword>
<feature type="transmembrane region" description="Helical" evidence="9">
    <location>
        <begin position="12"/>
        <end position="35"/>
    </location>
</feature>
<proteinExistence type="inferred from homology"/>
<comment type="similarity">
    <text evidence="8">Belongs to the anion channel-forming bestrophin (TC 1.A.46) family.</text>
</comment>
<evidence type="ECO:0000256" key="8">
    <source>
        <dbReference type="ARBA" id="ARBA00034708"/>
    </source>
</evidence>
<dbReference type="EMBL" id="AF232004">
    <property type="protein sequence ID" value="AAF71505.1"/>
    <property type="molecule type" value="Genomic_DNA"/>
</dbReference>
<dbReference type="Pfam" id="PF25539">
    <property type="entry name" value="Bestrophin_2"/>
    <property type="match status" value="1"/>
</dbReference>
<reference evidence="10" key="2">
    <citation type="journal article" date="2000" name="Proc. Natl. Acad. Sci. U.S.A.">
        <title>The Pseudomonas syringae Hrp pathogenicity island has a tripartite mosaic structure composed of a cluster of type III secretion genes bounded by exchangeable effector and conserved effector loci that contribute to parasitic fitness and pathogenicity in plants.</title>
        <authorList>
            <person name="Alfano J.R."/>
            <person name="Charkowski A.O."/>
            <person name="Deng W.L."/>
            <person name="Badel J.L."/>
            <person name="Petnicki-Ocwieja T."/>
            <person name="van Dijk K."/>
            <person name="Collmer A."/>
        </authorList>
    </citation>
    <scope>NUCLEOTIDE SEQUENCE</scope>
    <source>
        <strain evidence="10">DC3000</strain>
    </source>
</reference>
<evidence type="ECO:0000256" key="1">
    <source>
        <dbReference type="ARBA" id="ARBA00004651"/>
    </source>
</evidence>
<evidence type="ECO:0000256" key="3">
    <source>
        <dbReference type="ARBA" id="ARBA00022475"/>
    </source>
</evidence>
<evidence type="ECO:0000313" key="10">
    <source>
        <dbReference type="EMBL" id="AAF71505.1"/>
    </source>
</evidence>
<dbReference type="InterPro" id="IPR044669">
    <property type="entry name" value="YneE/VCCN1/2-like"/>
</dbReference>
<evidence type="ECO:0000256" key="9">
    <source>
        <dbReference type="SAM" id="Phobius"/>
    </source>
</evidence>
<keyword evidence="4 9" id="KW-0812">Transmembrane</keyword>
<evidence type="ECO:0000256" key="4">
    <source>
        <dbReference type="ARBA" id="ARBA00022692"/>
    </source>
</evidence>
<feature type="transmembrane region" description="Helical" evidence="9">
    <location>
        <begin position="47"/>
        <end position="65"/>
    </location>
</feature>
<accession>Q9JP33</accession>
<keyword evidence="3" id="KW-1003">Cell membrane</keyword>
<evidence type="ECO:0000256" key="7">
    <source>
        <dbReference type="ARBA" id="ARBA00023136"/>
    </source>
</evidence>
<reference evidence="10" key="3">
    <citation type="journal article" date="2003" name="Mol. Plant Microbe Interact.">
        <title>A Pseudomonas syringae pv. tomato DC3000 Hrp (type III secretion) deletion mutant expressing the Hrp system of bean pathogen P. syringae pv. syringae 61 retains normal host specificity for tomato.</title>
        <authorList>
            <person name="Fouts D.E."/>
            <person name="Badel J.L."/>
            <person name="Ramos A.R."/>
            <person name="Rapp R.A."/>
            <person name="Collmer A."/>
        </authorList>
    </citation>
    <scope>NUCLEOTIDE SEQUENCE</scope>
    <source>
        <strain evidence="10">DC3000</strain>
    </source>
</reference>
<keyword evidence="7 9" id="KW-0472">Membrane</keyword>
<name>Q9JP33_PSEUB</name>
<evidence type="ECO:0000256" key="5">
    <source>
        <dbReference type="ARBA" id="ARBA00022989"/>
    </source>
</evidence>
<dbReference type="PANTHER" id="PTHR33281:SF19">
    <property type="entry name" value="VOLTAGE-DEPENDENT ANION CHANNEL-FORMING PROTEIN YNEE"/>
    <property type="match status" value="1"/>
</dbReference>